<proteinExistence type="predicted"/>
<feature type="domain" description="RGS" evidence="3">
    <location>
        <begin position="394"/>
        <end position="495"/>
    </location>
</feature>
<dbReference type="Gene3D" id="1.10.167.10">
    <property type="entry name" value="Regulator of G-protein Signalling 4, domain 2"/>
    <property type="match status" value="1"/>
</dbReference>
<feature type="compositionally biased region" description="Low complexity" evidence="1">
    <location>
        <begin position="569"/>
        <end position="624"/>
    </location>
</feature>
<dbReference type="Proteomes" id="UP000030693">
    <property type="component" value="Unassembled WGS sequence"/>
</dbReference>
<feature type="compositionally biased region" description="Polar residues" evidence="1">
    <location>
        <begin position="359"/>
        <end position="371"/>
    </location>
</feature>
<keyword evidence="2" id="KW-1133">Transmembrane helix</keyword>
<dbReference type="RefSeq" id="XP_009493975.1">
    <property type="nucleotide sequence ID" value="XM_009495700.1"/>
</dbReference>
<feature type="transmembrane region" description="Helical" evidence="2">
    <location>
        <begin position="6"/>
        <end position="25"/>
    </location>
</feature>
<dbReference type="InterPro" id="IPR036305">
    <property type="entry name" value="RGS_sf"/>
</dbReference>
<organism evidence="4">
    <name type="scientific">Fonticula alba</name>
    <name type="common">Slime mold</name>
    <dbReference type="NCBI Taxonomy" id="691883"/>
    <lineage>
        <taxon>Eukaryota</taxon>
        <taxon>Rotosphaerida</taxon>
        <taxon>Fonticulaceae</taxon>
        <taxon>Fonticula</taxon>
    </lineage>
</organism>
<dbReference type="OMA" id="RMELAIC"/>
<reference evidence="4" key="1">
    <citation type="submission" date="2013-04" db="EMBL/GenBank/DDBJ databases">
        <title>The Genome Sequence of Fonticula alba ATCC 38817.</title>
        <authorList>
            <consortium name="The Broad Institute Genomics Platform"/>
            <person name="Russ C."/>
            <person name="Cuomo C."/>
            <person name="Burger G."/>
            <person name="Gray M.W."/>
            <person name="Holland P.W.H."/>
            <person name="King N."/>
            <person name="Lang F.B.F."/>
            <person name="Roger A.J."/>
            <person name="Ruiz-Trillo I."/>
            <person name="Brown M."/>
            <person name="Walker B."/>
            <person name="Young S."/>
            <person name="Zeng Q."/>
            <person name="Gargeya S."/>
            <person name="Fitzgerald M."/>
            <person name="Haas B."/>
            <person name="Abouelleil A."/>
            <person name="Allen A.W."/>
            <person name="Alvarado L."/>
            <person name="Arachchi H.M."/>
            <person name="Berlin A.M."/>
            <person name="Chapman S.B."/>
            <person name="Gainer-Dewar J."/>
            <person name="Goldberg J."/>
            <person name="Griggs A."/>
            <person name="Gujja S."/>
            <person name="Hansen M."/>
            <person name="Howarth C."/>
            <person name="Imamovic A."/>
            <person name="Ireland A."/>
            <person name="Larimer J."/>
            <person name="McCowan C."/>
            <person name="Murphy C."/>
            <person name="Pearson M."/>
            <person name="Poon T.W."/>
            <person name="Priest M."/>
            <person name="Roberts A."/>
            <person name="Saif S."/>
            <person name="Shea T."/>
            <person name="Sisk P."/>
            <person name="Sykes S."/>
            <person name="Wortman J."/>
            <person name="Nusbaum C."/>
            <person name="Birren B."/>
        </authorList>
    </citation>
    <scope>NUCLEOTIDE SEQUENCE [LARGE SCALE GENOMIC DNA]</scope>
    <source>
        <strain evidence="4">ATCC 38817</strain>
    </source>
</reference>
<dbReference type="AlphaFoldDB" id="A0A058ZG00"/>
<feature type="transmembrane region" description="Helical" evidence="2">
    <location>
        <begin position="231"/>
        <end position="258"/>
    </location>
</feature>
<feature type="compositionally biased region" description="Low complexity" evidence="1">
    <location>
        <begin position="542"/>
        <end position="561"/>
    </location>
</feature>
<dbReference type="GeneID" id="20526517"/>
<dbReference type="OrthoDB" id="196547at2759"/>
<dbReference type="eggNOG" id="ENOG502TF8V">
    <property type="taxonomic scope" value="Eukaryota"/>
</dbReference>
<feature type="transmembrane region" description="Helical" evidence="2">
    <location>
        <begin position="203"/>
        <end position="225"/>
    </location>
</feature>
<feature type="transmembrane region" description="Helical" evidence="2">
    <location>
        <begin position="125"/>
        <end position="143"/>
    </location>
</feature>
<feature type="compositionally biased region" description="Polar residues" evidence="1">
    <location>
        <begin position="308"/>
        <end position="331"/>
    </location>
</feature>
<dbReference type="CDD" id="cd07440">
    <property type="entry name" value="RGS"/>
    <property type="match status" value="1"/>
</dbReference>
<feature type="transmembrane region" description="Helical" evidence="2">
    <location>
        <begin position="68"/>
        <end position="92"/>
    </location>
</feature>
<evidence type="ECO:0000256" key="2">
    <source>
        <dbReference type="SAM" id="Phobius"/>
    </source>
</evidence>
<keyword evidence="2" id="KW-0472">Membrane</keyword>
<feature type="transmembrane region" description="Helical" evidence="2">
    <location>
        <begin position="37"/>
        <end position="56"/>
    </location>
</feature>
<dbReference type="EMBL" id="KB932202">
    <property type="protein sequence ID" value="KCV72397.1"/>
    <property type="molecule type" value="Genomic_DNA"/>
</dbReference>
<gene>
    <name evidence="4" type="ORF">H696_01792</name>
</gene>
<keyword evidence="5" id="KW-1185">Reference proteome</keyword>
<feature type="region of interest" description="Disordered" evidence="1">
    <location>
        <begin position="529"/>
        <end position="624"/>
    </location>
</feature>
<protein>
    <recommendedName>
        <fullName evidence="3">RGS domain-containing protein</fullName>
    </recommendedName>
</protein>
<dbReference type="InterPro" id="IPR016137">
    <property type="entry name" value="RGS"/>
</dbReference>
<evidence type="ECO:0000313" key="4">
    <source>
        <dbReference type="EMBL" id="KCV72397.1"/>
    </source>
</evidence>
<evidence type="ECO:0000256" key="1">
    <source>
        <dbReference type="SAM" id="MobiDB-lite"/>
    </source>
</evidence>
<dbReference type="SUPFAM" id="SSF48097">
    <property type="entry name" value="Regulator of G-protein signaling, RGS"/>
    <property type="match status" value="1"/>
</dbReference>
<feature type="transmembrane region" description="Helical" evidence="2">
    <location>
        <begin position="170"/>
        <end position="191"/>
    </location>
</feature>
<dbReference type="InterPro" id="IPR044926">
    <property type="entry name" value="RGS_subdomain_2"/>
</dbReference>
<name>A0A058ZG00_FONAL</name>
<evidence type="ECO:0000259" key="3">
    <source>
        <dbReference type="Pfam" id="PF00615"/>
    </source>
</evidence>
<feature type="region of interest" description="Disordered" evidence="1">
    <location>
        <begin position="302"/>
        <end position="331"/>
    </location>
</feature>
<keyword evidence="2" id="KW-0812">Transmembrane</keyword>
<accession>A0A058ZG00</accession>
<dbReference type="Pfam" id="PF00615">
    <property type="entry name" value="RGS"/>
    <property type="match status" value="1"/>
</dbReference>
<evidence type="ECO:0000313" key="5">
    <source>
        <dbReference type="Proteomes" id="UP000030693"/>
    </source>
</evidence>
<sequence>MWTLYDYFIVVLMPIMVASCAFYSYRIRQEPVRARGWLLTALTCFGCFFHSIALLLSKRPGISCHLPYTSSVISSVLYGFPLLSRGFQLYIFNEYHTLVLRDELTTRRYKIIRALRSIYSTGWQLAIYLFSALLFGVIGHLLWRQTPNALLPPGEFVGGNPRVGCFLGSFPVTIALQVITKGLALLLVWLLRGRADTYHIRMELAICLIIAVALNVFWFIVRFTFLFDPSIIVLWSLAFYCVFICLYPVYLSYTPLFVQLTKTSMSRSEVDRFIKARERNASSNGSASLSGDIMMADMGKATHGSGAGQDTTSLTQNGAGSSGNDTATSTSGDLASADNYAAASGAKASDGAKLDTKKTTGMPTRNTSSGSRPRMRRFLYKDIINRGTTACMDDFENFCVRSWCSEILIFYRTADNFARDWHVRTPEVRHSEMRRILDKHIRAGADLEINIDSSIRNEILRKFKSLPEVPGSSSPSVTVPDVPRDLLRDAQRECRLQLDNLVRSWAMTPSGNRFLVEVANAAAADIEESQKQRKAKQRKETAAALAAAQAAPGPSSSDSPALEGVIVEPAAGGTPAAAAELNTAGAASGAAEHADASLPMDAATGKADAPADAASSSTPGEADV</sequence>
<feature type="region of interest" description="Disordered" evidence="1">
    <location>
        <begin position="351"/>
        <end position="373"/>
    </location>
</feature>